<proteinExistence type="predicted"/>
<dbReference type="KEGG" id="ock:EXM22_00350"/>
<protein>
    <submittedName>
        <fullName evidence="2">Uncharacterized protein</fullName>
    </submittedName>
</protein>
<evidence type="ECO:0000256" key="1">
    <source>
        <dbReference type="SAM" id="Phobius"/>
    </source>
</evidence>
<keyword evidence="1" id="KW-1133">Transmembrane helix</keyword>
<reference evidence="2 3" key="1">
    <citation type="submission" date="2019-02" db="EMBL/GenBank/DDBJ databases">
        <title>Complete Genome Sequence and Methylome Analysis of free living Spirochaetas.</title>
        <authorList>
            <person name="Fomenkov A."/>
            <person name="Dubinina G."/>
            <person name="Leshcheva N."/>
            <person name="Mikheeva N."/>
            <person name="Grabovich M."/>
            <person name="Vincze T."/>
            <person name="Roberts R.J."/>
        </authorList>
    </citation>
    <scope>NUCLEOTIDE SEQUENCE [LARGE SCALE GENOMIC DNA]</scope>
    <source>
        <strain evidence="2 3">K2</strain>
    </source>
</reference>
<dbReference type="EMBL" id="CP036150">
    <property type="protein sequence ID" value="QEN06515.1"/>
    <property type="molecule type" value="Genomic_DNA"/>
</dbReference>
<keyword evidence="1" id="KW-0812">Transmembrane</keyword>
<accession>A0A5C1QEP7</accession>
<evidence type="ECO:0000313" key="2">
    <source>
        <dbReference type="EMBL" id="QEN06515.1"/>
    </source>
</evidence>
<dbReference type="Proteomes" id="UP000324209">
    <property type="component" value="Chromosome"/>
</dbReference>
<evidence type="ECO:0000313" key="3">
    <source>
        <dbReference type="Proteomes" id="UP000324209"/>
    </source>
</evidence>
<sequence>MDSGRWVVIISFFLGIGGLLIGLGVISFPWKETISKEHREKELKKVVKTSLLLLLLGAVRLVAMIYNY</sequence>
<gene>
    <name evidence="2" type="ORF">EXM22_00350</name>
</gene>
<dbReference type="AlphaFoldDB" id="A0A5C1QEP7"/>
<feature type="transmembrane region" description="Helical" evidence="1">
    <location>
        <begin position="49"/>
        <end position="66"/>
    </location>
</feature>
<feature type="transmembrane region" description="Helical" evidence="1">
    <location>
        <begin position="6"/>
        <end position="28"/>
    </location>
</feature>
<keyword evidence="1" id="KW-0472">Membrane</keyword>
<organism evidence="2 3">
    <name type="scientific">Oceanispirochaeta crateris</name>
    <dbReference type="NCBI Taxonomy" id="2518645"/>
    <lineage>
        <taxon>Bacteria</taxon>
        <taxon>Pseudomonadati</taxon>
        <taxon>Spirochaetota</taxon>
        <taxon>Spirochaetia</taxon>
        <taxon>Spirochaetales</taxon>
        <taxon>Spirochaetaceae</taxon>
        <taxon>Oceanispirochaeta</taxon>
    </lineage>
</organism>
<dbReference type="RefSeq" id="WP_149484598.1">
    <property type="nucleotide sequence ID" value="NZ_CP036150.1"/>
</dbReference>
<keyword evidence="3" id="KW-1185">Reference proteome</keyword>
<name>A0A5C1QEP7_9SPIO</name>